<evidence type="ECO:0000259" key="3">
    <source>
        <dbReference type="Pfam" id="PF00155"/>
    </source>
</evidence>
<dbReference type="PROSITE" id="PS00105">
    <property type="entry name" value="AA_TRANSFER_CLASS_1"/>
    <property type="match status" value="1"/>
</dbReference>
<dbReference type="Gene3D" id="3.40.640.10">
    <property type="entry name" value="Type I PLP-dependent aspartate aminotransferase-like (Major domain)"/>
    <property type="match status" value="1"/>
</dbReference>
<dbReference type="Gene3D" id="3.90.1150.10">
    <property type="entry name" value="Aspartate Aminotransferase, domain 1"/>
    <property type="match status" value="1"/>
</dbReference>
<name>X1IPW2_9ZZZZ</name>
<dbReference type="InterPro" id="IPR004838">
    <property type="entry name" value="NHTrfase_class1_PyrdxlP-BS"/>
</dbReference>
<dbReference type="Pfam" id="PF00155">
    <property type="entry name" value="Aminotran_1_2"/>
    <property type="match status" value="1"/>
</dbReference>
<dbReference type="InterPro" id="IPR015424">
    <property type="entry name" value="PyrdxlP-dep_Trfase"/>
</dbReference>
<keyword evidence="2" id="KW-0663">Pyridoxal phosphate</keyword>
<evidence type="ECO:0000313" key="4">
    <source>
        <dbReference type="EMBL" id="GAH68159.1"/>
    </source>
</evidence>
<comment type="caution">
    <text evidence="4">The sequence shown here is derived from an EMBL/GenBank/DDBJ whole genome shotgun (WGS) entry which is preliminary data.</text>
</comment>
<comment type="cofactor">
    <cofactor evidence="1">
        <name>pyridoxal 5'-phosphate</name>
        <dbReference type="ChEBI" id="CHEBI:597326"/>
    </cofactor>
</comment>
<dbReference type="SUPFAM" id="SSF53383">
    <property type="entry name" value="PLP-dependent transferases"/>
    <property type="match status" value="1"/>
</dbReference>
<dbReference type="InterPro" id="IPR004839">
    <property type="entry name" value="Aminotransferase_I/II_large"/>
</dbReference>
<dbReference type="GO" id="GO:0030170">
    <property type="term" value="F:pyridoxal phosphate binding"/>
    <property type="evidence" value="ECO:0007669"/>
    <property type="project" value="InterPro"/>
</dbReference>
<reference evidence="4" key="1">
    <citation type="journal article" date="2014" name="Front. Microbiol.">
        <title>High frequency of phylogenetically diverse reductive dehalogenase-homologous genes in deep subseafloor sedimentary metagenomes.</title>
        <authorList>
            <person name="Kawai M."/>
            <person name="Futagami T."/>
            <person name="Toyoda A."/>
            <person name="Takaki Y."/>
            <person name="Nishi S."/>
            <person name="Hori S."/>
            <person name="Arai W."/>
            <person name="Tsubouchi T."/>
            <person name="Morono Y."/>
            <person name="Uchiyama I."/>
            <person name="Ito T."/>
            <person name="Fujiyama A."/>
            <person name="Inagaki F."/>
            <person name="Takami H."/>
        </authorList>
    </citation>
    <scope>NUCLEOTIDE SEQUENCE</scope>
    <source>
        <strain evidence="4">Expedition CK06-06</strain>
    </source>
</reference>
<evidence type="ECO:0000256" key="1">
    <source>
        <dbReference type="ARBA" id="ARBA00001933"/>
    </source>
</evidence>
<dbReference type="GO" id="GO:0003824">
    <property type="term" value="F:catalytic activity"/>
    <property type="evidence" value="ECO:0007669"/>
    <property type="project" value="InterPro"/>
</dbReference>
<dbReference type="CDD" id="cd00609">
    <property type="entry name" value="AAT_like"/>
    <property type="match status" value="1"/>
</dbReference>
<gene>
    <name evidence="4" type="ORF">S03H2_45082</name>
</gene>
<dbReference type="InterPro" id="IPR015422">
    <property type="entry name" value="PyrdxlP-dep_Trfase_small"/>
</dbReference>
<dbReference type="AlphaFoldDB" id="X1IPW2"/>
<dbReference type="InterPro" id="IPR015421">
    <property type="entry name" value="PyrdxlP-dep_Trfase_major"/>
</dbReference>
<accession>X1IPW2</accession>
<dbReference type="EMBL" id="BARU01028222">
    <property type="protein sequence ID" value="GAH68159.1"/>
    <property type="molecule type" value="Genomic_DNA"/>
</dbReference>
<organism evidence="4">
    <name type="scientific">marine sediment metagenome</name>
    <dbReference type="NCBI Taxonomy" id="412755"/>
    <lineage>
        <taxon>unclassified sequences</taxon>
        <taxon>metagenomes</taxon>
        <taxon>ecological metagenomes</taxon>
    </lineage>
</organism>
<sequence>GFLFLKDKLMTVLSACKKKDWILVCDEAFIDFVKDGQNITLLREVTRVKKLLVLRSFTKFFALPGLRIGYLVADKKLVDKISPYQPPWSVNILAQRVASEVIKDKDYIRKSKEFIFKEREFFFKELEKIKNLQAFPPSANFILCRLKKASFNSTALSKKLGKLGILIRDCSNFQGLDNHYFRVAVRKREENLKLLASLEKVL</sequence>
<evidence type="ECO:0000256" key="2">
    <source>
        <dbReference type="ARBA" id="ARBA00022898"/>
    </source>
</evidence>
<dbReference type="PANTHER" id="PTHR42885:SF1">
    <property type="entry name" value="THREONINE-PHOSPHATE DECARBOXYLASE"/>
    <property type="match status" value="1"/>
</dbReference>
<dbReference type="PANTHER" id="PTHR42885">
    <property type="entry name" value="HISTIDINOL-PHOSPHATE AMINOTRANSFERASE-RELATED"/>
    <property type="match status" value="1"/>
</dbReference>
<proteinExistence type="predicted"/>
<feature type="domain" description="Aminotransferase class I/classII large" evidence="3">
    <location>
        <begin position="3"/>
        <end position="196"/>
    </location>
</feature>
<feature type="non-terminal residue" evidence="4">
    <location>
        <position position="1"/>
    </location>
</feature>
<protein>
    <recommendedName>
        <fullName evidence="3">Aminotransferase class I/classII large domain-containing protein</fullName>
    </recommendedName>
</protein>